<dbReference type="InterPro" id="IPR014543">
    <property type="entry name" value="UCP028291"/>
</dbReference>
<accession>A0AAU7LQD6</accession>
<dbReference type="EMBL" id="CP157675">
    <property type="protein sequence ID" value="XBP69864.1"/>
    <property type="molecule type" value="Genomic_DNA"/>
</dbReference>
<dbReference type="Gene3D" id="3.30.310.50">
    <property type="entry name" value="Alpha-D-phosphohexomutase, C-terminal domain"/>
    <property type="match status" value="1"/>
</dbReference>
<protein>
    <submittedName>
        <fullName evidence="1">DUF2218 domain-containing protein</fullName>
    </submittedName>
</protein>
<organism evidence="1">
    <name type="scientific">Polaromonas hydrogenivorans</name>
    <dbReference type="NCBI Taxonomy" id="335476"/>
    <lineage>
        <taxon>Bacteria</taxon>
        <taxon>Pseudomonadati</taxon>
        <taxon>Pseudomonadota</taxon>
        <taxon>Betaproteobacteria</taxon>
        <taxon>Burkholderiales</taxon>
        <taxon>Comamonadaceae</taxon>
        <taxon>Polaromonas</taxon>
    </lineage>
</organism>
<sequence>MHYLNGSMPTPEPSRYLTRLCYHFRRKIEVAYDEQQGLAHFPWGECRLTAQQEALGFECTATSAEELERIQYVLDEHVALFSRKSPMAVQWQAPRID</sequence>
<evidence type="ECO:0000313" key="1">
    <source>
        <dbReference type="EMBL" id="XBP69864.1"/>
    </source>
</evidence>
<dbReference type="RefSeq" id="WP_349278782.1">
    <property type="nucleotide sequence ID" value="NZ_CBCSCU010000026.1"/>
</dbReference>
<gene>
    <name evidence="1" type="ORF">ABLV49_18615</name>
</gene>
<name>A0AAU7LQD6_9BURK</name>
<dbReference type="AlphaFoldDB" id="A0AAU7LQD6"/>
<dbReference type="Pfam" id="PF09981">
    <property type="entry name" value="DUF2218"/>
    <property type="match status" value="1"/>
</dbReference>
<proteinExistence type="predicted"/>
<reference evidence="1" key="1">
    <citation type="submission" date="2024-05" db="EMBL/GenBank/DDBJ databases">
        <authorList>
            <person name="Bunk B."/>
            <person name="Swiderski J."/>
            <person name="Sproer C."/>
            <person name="Thiel V."/>
        </authorList>
    </citation>
    <scope>NUCLEOTIDE SEQUENCE</scope>
    <source>
        <strain evidence="1">DSM 17735</strain>
    </source>
</reference>